<feature type="transmembrane region" description="Helical" evidence="5">
    <location>
        <begin position="115"/>
        <end position="134"/>
    </location>
</feature>
<feature type="transmembrane region" description="Helical" evidence="5">
    <location>
        <begin position="374"/>
        <end position="391"/>
    </location>
</feature>
<comment type="caution">
    <text evidence="7">The sequence shown here is derived from an EMBL/GenBank/DDBJ whole genome shotgun (WGS) entry which is preliminary data.</text>
</comment>
<dbReference type="PANTHER" id="PTHR23514:SF13">
    <property type="entry name" value="INNER MEMBRANE PROTEIN YBJJ"/>
    <property type="match status" value="1"/>
</dbReference>
<evidence type="ECO:0000256" key="2">
    <source>
        <dbReference type="ARBA" id="ARBA00022692"/>
    </source>
</evidence>
<feature type="transmembrane region" description="Helical" evidence="5">
    <location>
        <begin position="311"/>
        <end position="330"/>
    </location>
</feature>
<dbReference type="RefSeq" id="WP_150092507.1">
    <property type="nucleotide sequence ID" value="NZ_VWSF01000028.1"/>
</dbReference>
<protein>
    <submittedName>
        <fullName evidence="7">MFS transporter</fullName>
    </submittedName>
</protein>
<dbReference type="SUPFAM" id="SSF103473">
    <property type="entry name" value="MFS general substrate transporter"/>
    <property type="match status" value="1"/>
</dbReference>
<dbReference type="Gene3D" id="1.20.1250.20">
    <property type="entry name" value="MFS general substrate transporter like domains"/>
    <property type="match status" value="2"/>
</dbReference>
<keyword evidence="8" id="KW-1185">Reference proteome</keyword>
<comment type="subcellular location">
    <subcellularLocation>
        <location evidence="1">Membrane</location>
        <topology evidence="1">Multi-pass membrane protein</topology>
    </subcellularLocation>
</comment>
<name>A0A5M6D0C3_9BACT</name>
<dbReference type="InterPro" id="IPR011701">
    <property type="entry name" value="MFS"/>
</dbReference>
<evidence type="ECO:0000256" key="5">
    <source>
        <dbReference type="SAM" id="Phobius"/>
    </source>
</evidence>
<dbReference type="CDD" id="cd17393">
    <property type="entry name" value="MFS_MosC_like"/>
    <property type="match status" value="1"/>
</dbReference>
<dbReference type="Pfam" id="PF07690">
    <property type="entry name" value="MFS_1"/>
    <property type="match status" value="2"/>
</dbReference>
<dbReference type="Proteomes" id="UP000323426">
    <property type="component" value="Unassembled WGS sequence"/>
</dbReference>
<sequence length="395" mass="41577">MDTNKTLDIKNLAFASEEAVFPQHYYRYAVAAIFFIQGLAFASWASRIPTIQQTLGLSDSALGGVLLALPVGLMASLPLSGWLIAKTGSRIVVMIAAMLYSLVLVTLGLAETTPVLMGGLFLFGFAGNMVNIAVNTQAVGVEALYKKSIMASFHGVWSLAGFLGAALGTLMIGTGIVPYQHFIVILVIAWAVIGFSSKYFLREDANKQANQPIFVKPDKSLVHLGIIAFCSMICEGAMFDWSGVYFKKVVLAEKAWVGAGYTAFMCTMALSRFLADGLTHRFGLKKVLQMSGLLTAAGLAIAVLFPNMVMAIIGFFLVGAGVSSVVPLVYSAAGKSKVMSPGVALAAVSTIGFLGFLFGPPLIGLVAGATSLKVSFSLIAIMGLSIALVATKAKV</sequence>
<evidence type="ECO:0000256" key="3">
    <source>
        <dbReference type="ARBA" id="ARBA00022989"/>
    </source>
</evidence>
<feature type="transmembrane region" description="Helical" evidence="5">
    <location>
        <begin position="255"/>
        <end position="275"/>
    </location>
</feature>
<organism evidence="7 8">
    <name type="scientific">Adhaeribacter rhizoryzae</name>
    <dbReference type="NCBI Taxonomy" id="2607907"/>
    <lineage>
        <taxon>Bacteria</taxon>
        <taxon>Pseudomonadati</taxon>
        <taxon>Bacteroidota</taxon>
        <taxon>Cytophagia</taxon>
        <taxon>Cytophagales</taxon>
        <taxon>Hymenobacteraceae</taxon>
        <taxon>Adhaeribacter</taxon>
    </lineage>
</organism>
<dbReference type="GO" id="GO:0016020">
    <property type="term" value="C:membrane"/>
    <property type="evidence" value="ECO:0007669"/>
    <property type="project" value="UniProtKB-SubCell"/>
</dbReference>
<feature type="transmembrane region" description="Helical" evidence="5">
    <location>
        <begin position="91"/>
        <end position="109"/>
    </location>
</feature>
<dbReference type="PANTHER" id="PTHR23514">
    <property type="entry name" value="BYPASS OF STOP CODON PROTEIN 6"/>
    <property type="match status" value="1"/>
</dbReference>
<dbReference type="PROSITE" id="PS50850">
    <property type="entry name" value="MFS"/>
    <property type="match status" value="1"/>
</dbReference>
<dbReference type="InterPro" id="IPR036259">
    <property type="entry name" value="MFS_trans_sf"/>
</dbReference>
<feature type="transmembrane region" description="Helical" evidence="5">
    <location>
        <begin position="65"/>
        <end position="84"/>
    </location>
</feature>
<evidence type="ECO:0000256" key="4">
    <source>
        <dbReference type="ARBA" id="ARBA00023136"/>
    </source>
</evidence>
<dbReference type="InterPro" id="IPR051788">
    <property type="entry name" value="MFS_Transporter"/>
</dbReference>
<keyword evidence="2 5" id="KW-0812">Transmembrane</keyword>
<evidence type="ECO:0000256" key="1">
    <source>
        <dbReference type="ARBA" id="ARBA00004141"/>
    </source>
</evidence>
<feature type="transmembrane region" description="Helical" evidence="5">
    <location>
        <begin position="221"/>
        <end position="243"/>
    </location>
</feature>
<evidence type="ECO:0000313" key="7">
    <source>
        <dbReference type="EMBL" id="KAA5540130.1"/>
    </source>
</evidence>
<feature type="transmembrane region" description="Helical" evidence="5">
    <location>
        <begin position="155"/>
        <end position="176"/>
    </location>
</feature>
<evidence type="ECO:0000259" key="6">
    <source>
        <dbReference type="PROSITE" id="PS50850"/>
    </source>
</evidence>
<evidence type="ECO:0000313" key="8">
    <source>
        <dbReference type="Proteomes" id="UP000323426"/>
    </source>
</evidence>
<dbReference type="EMBL" id="VWSF01000028">
    <property type="protein sequence ID" value="KAA5540130.1"/>
    <property type="molecule type" value="Genomic_DNA"/>
</dbReference>
<dbReference type="InterPro" id="IPR020846">
    <property type="entry name" value="MFS_dom"/>
</dbReference>
<feature type="domain" description="Major facilitator superfamily (MFS) profile" evidence="6">
    <location>
        <begin position="26"/>
        <end position="395"/>
    </location>
</feature>
<reference evidence="7 8" key="1">
    <citation type="submission" date="2019-09" db="EMBL/GenBank/DDBJ databases">
        <title>Genome sequence and assembly of Adhaeribacter sp.</title>
        <authorList>
            <person name="Chhetri G."/>
        </authorList>
    </citation>
    <scope>NUCLEOTIDE SEQUENCE [LARGE SCALE GENOMIC DNA]</scope>
    <source>
        <strain evidence="7 8">DK36</strain>
    </source>
</reference>
<proteinExistence type="predicted"/>
<feature type="transmembrane region" description="Helical" evidence="5">
    <location>
        <begin position="342"/>
        <end position="368"/>
    </location>
</feature>
<feature type="transmembrane region" description="Helical" evidence="5">
    <location>
        <begin position="25"/>
        <end position="45"/>
    </location>
</feature>
<feature type="transmembrane region" description="Helical" evidence="5">
    <location>
        <begin position="182"/>
        <end position="201"/>
    </location>
</feature>
<feature type="transmembrane region" description="Helical" evidence="5">
    <location>
        <begin position="287"/>
        <end position="305"/>
    </location>
</feature>
<dbReference type="GO" id="GO:0022857">
    <property type="term" value="F:transmembrane transporter activity"/>
    <property type="evidence" value="ECO:0007669"/>
    <property type="project" value="InterPro"/>
</dbReference>
<accession>A0A5M6D0C3</accession>
<keyword evidence="4 5" id="KW-0472">Membrane</keyword>
<gene>
    <name evidence="7" type="ORF">F0145_23170</name>
</gene>
<keyword evidence="3 5" id="KW-1133">Transmembrane helix</keyword>
<dbReference type="AlphaFoldDB" id="A0A5M6D0C3"/>